<sequence length="173" mass="18868">MAIADGNTFVHAEITENQSVIAGNVSALLKIPLGVTHDLFQVLDICQRYADGLIDAHNHAEYIALCGRLLAGLNVLKTALNSPLPKHLIEQLTVDENDADEYRHSLSTDSLTTCEYCSALTMVLLNQQATAEQQDHIAELLFDLLMMLADDLKAPRFIRTATGLAMIGGEAIH</sequence>
<evidence type="ECO:0000313" key="1">
    <source>
        <dbReference type="EMBL" id="OAT33663.1"/>
    </source>
</evidence>
<comment type="caution">
    <text evidence="1">The sequence shown here is derived from an EMBL/GenBank/DDBJ whole genome shotgun (WGS) entry which is preliminary data.</text>
</comment>
<dbReference type="Proteomes" id="UP000078410">
    <property type="component" value="Unassembled WGS sequence"/>
</dbReference>
<proteinExistence type="predicted"/>
<keyword evidence="2" id="KW-1185">Reference proteome</keyword>
<gene>
    <name evidence="1" type="ORF">M975_1024</name>
</gene>
<dbReference type="EMBL" id="LXER01000007">
    <property type="protein sequence ID" value="OAT33663.1"/>
    <property type="molecule type" value="Genomic_DNA"/>
</dbReference>
<reference evidence="1 2" key="1">
    <citation type="submission" date="2016-04" db="EMBL/GenBank/DDBJ databases">
        <title>ATOL: Assembling a taxonomically balanced genome-scale reconstruction of the evolutionary history of the Enterobacteriaceae.</title>
        <authorList>
            <person name="Plunkett G.III."/>
            <person name="Neeno-Eckwall E.C."/>
            <person name="Glasner J.D."/>
            <person name="Perna N.T."/>
        </authorList>
    </citation>
    <scope>NUCLEOTIDE SEQUENCE [LARGE SCALE GENOMIC DNA]</scope>
    <source>
        <strain evidence="1 2">ATCC 51605</strain>
    </source>
</reference>
<evidence type="ECO:0000313" key="2">
    <source>
        <dbReference type="Proteomes" id="UP000078410"/>
    </source>
</evidence>
<dbReference type="PATRIC" id="fig|1354251.4.peg.1044"/>
<protein>
    <submittedName>
        <fullName evidence="1">Uncharacterized protein</fullName>
    </submittedName>
</protein>
<organism evidence="1 2">
    <name type="scientific">Buttiauxella brennerae ATCC 51605</name>
    <dbReference type="NCBI Taxonomy" id="1354251"/>
    <lineage>
        <taxon>Bacteria</taxon>
        <taxon>Pseudomonadati</taxon>
        <taxon>Pseudomonadota</taxon>
        <taxon>Gammaproteobacteria</taxon>
        <taxon>Enterobacterales</taxon>
        <taxon>Enterobacteriaceae</taxon>
        <taxon>Buttiauxella</taxon>
    </lineage>
</organism>
<dbReference type="RefSeq" id="WP_064557792.1">
    <property type="nucleotide sequence ID" value="NZ_LXER01000007.1"/>
</dbReference>
<name>A0A1B7IUS0_9ENTR</name>
<accession>A0A1B7IUS0</accession>
<dbReference type="AlphaFoldDB" id="A0A1B7IUS0"/>
<dbReference type="OrthoDB" id="6577511at2"/>